<feature type="compositionally biased region" description="Basic residues" evidence="1">
    <location>
        <begin position="233"/>
        <end position="245"/>
    </location>
</feature>
<evidence type="ECO:0000313" key="3">
    <source>
        <dbReference type="Proteomes" id="UP000324897"/>
    </source>
</evidence>
<protein>
    <submittedName>
        <fullName evidence="2">Uncharacterized protein</fullName>
    </submittedName>
</protein>
<evidence type="ECO:0000313" key="2">
    <source>
        <dbReference type="EMBL" id="TVU20775.1"/>
    </source>
</evidence>
<evidence type="ECO:0000256" key="1">
    <source>
        <dbReference type="SAM" id="MobiDB-lite"/>
    </source>
</evidence>
<feature type="compositionally biased region" description="Polar residues" evidence="1">
    <location>
        <begin position="101"/>
        <end position="112"/>
    </location>
</feature>
<accession>A0A5J9UAU7</accession>
<dbReference type="PANTHER" id="PTHR33621">
    <property type="entry name" value="ASPARTIC/GLUTAMIC ACID-RICH PROTEIN"/>
    <property type="match status" value="1"/>
</dbReference>
<proteinExistence type="predicted"/>
<feature type="compositionally biased region" description="Basic and acidic residues" evidence="1">
    <location>
        <begin position="165"/>
        <end position="177"/>
    </location>
</feature>
<feature type="region of interest" description="Disordered" evidence="1">
    <location>
        <begin position="60"/>
        <end position="348"/>
    </location>
</feature>
<feature type="compositionally biased region" description="Basic residues" evidence="1">
    <location>
        <begin position="336"/>
        <end position="347"/>
    </location>
</feature>
<feature type="compositionally biased region" description="Polar residues" evidence="1">
    <location>
        <begin position="205"/>
        <end position="219"/>
    </location>
</feature>
<dbReference type="OrthoDB" id="1916794at2759"/>
<reference evidence="2 3" key="1">
    <citation type="journal article" date="2019" name="Sci. Rep.">
        <title>A high-quality genome of Eragrostis curvula grass provides insights into Poaceae evolution and supports new strategies to enhance forage quality.</title>
        <authorList>
            <person name="Carballo J."/>
            <person name="Santos B.A.C.M."/>
            <person name="Zappacosta D."/>
            <person name="Garbus I."/>
            <person name="Selva J.P."/>
            <person name="Gallo C.A."/>
            <person name="Diaz A."/>
            <person name="Albertini E."/>
            <person name="Caccamo M."/>
            <person name="Echenique V."/>
        </authorList>
    </citation>
    <scope>NUCLEOTIDE SEQUENCE [LARGE SCALE GENOMIC DNA]</scope>
    <source>
        <strain evidence="3">cv. Victoria</strain>
        <tissue evidence="2">Leaf</tissue>
    </source>
</reference>
<feature type="compositionally biased region" description="Basic residues" evidence="1">
    <location>
        <begin position="126"/>
        <end position="137"/>
    </location>
</feature>
<gene>
    <name evidence="2" type="ORF">EJB05_30371</name>
</gene>
<feature type="region of interest" description="Disordered" evidence="1">
    <location>
        <begin position="397"/>
        <end position="424"/>
    </location>
</feature>
<comment type="caution">
    <text evidence="2">The sequence shown here is derived from an EMBL/GenBank/DDBJ whole genome shotgun (WGS) entry which is preliminary data.</text>
</comment>
<feature type="compositionally biased region" description="Basic and acidic residues" evidence="1">
    <location>
        <begin position="138"/>
        <end position="157"/>
    </location>
</feature>
<keyword evidence="3" id="KW-1185">Reference proteome</keyword>
<feature type="compositionally biased region" description="Basic residues" evidence="1">
    <location>
        <begin position="289"/>
        <end position="300"/>
    </location>
</feature>
<feature type="compositionally biased region" description="Basic and acidic residues" evidence="1">
    <location>
        <begin position="397"/>
        <end position="408"/>
    </location>
</feature>
<feature type="compositionally biased region" description="Basic and acidic residues" evidence="1">
    <location>
        <begin position="269"/>
        <end position="281"/>
    </location>
</feature>
<dbReference type="Gramene" id="TVU20775">
    <property type="protein sequence ID" value="TVU20775"/>
    <property type="gene ID" value="EJB05_30371"/>
</dbReference>
<organism evidence="2 3">
    <name type="scientific">Eragrostis curvula</name>
    <name type="common">weeping love grass</name>
    <dbReference type="NCBI Taxonomy" id="38414"/>
    <lineage>
        <taxon>Eukaryota</taxon>
        <taxon>Viridiplantae</taxon>
        <taxon>Streptophyta</taxon>
        <taxon>Embryophyta</taxon>
        <taxon>Tracheophyta</taxon>
        <taxon>Spermatophyta</taxon>
        <taxon>Magnoliopsida</taxon>
        <taxon>Liliopsida</taxon>
        <taxon>Poales</taxon>
        <taxon>Poaceae</taxon>
        <taxon>PACMAD clade</taxon>
        <taxon>Chloridoideae</taxon>
        <taxon>Eragrostideae</taxon>
        <taxon>Eragrostidinae</taxon>
        <taxon>Eragrostis</taxon>
    </lineage>
</organism>
<dbReference type="Proteomes" id="UP000324897">
    <property type="component" value="Unassembled WGS sequence"/>
</dbReference>
<dbReference type="AlphaFoldDB" id="A0A5J9UAU7"/>
<sequence>MDFHALPRRDLQALCKRNAIRANMSNAAMADALRSLQSVKGIDEIRTAAPPEMSAVKSAAEEVAGEEQRHGCPLPHGGRSQATTRRAAANKTEDGALVPETLQQMSQNTAPRDTTVPVEAEAVSAGKRRTRRSRRSKVKEAFDQKEEAAAAERKEPIEPTLLEMKLAEEVGGEEPRHGCPLPRGSRSQAATKRAAANKADEVALTTDSLQRSQQNTAAQDATVPVDAEAVSTGKRKTRRSRRSKTKMVSDHNEDEAAAAQVEPTEPTLFEEKSTVEEEHHHGCPLPRGGRGRATRSRAAAHKTEDATPVPDTLQRTQKTAAREAAVPMETEEVSTGKRRTRRSRRSKVQVALVKKEEAEAVAHKDLIADTSDAAIGPAIISEKRCDDPKEEAVANEKAEKHQDGEMHYENPSICSGKKQKRRSRRQKVKMVLDNREEVAATVSKELIADSSNGAIGSAVVSDNNCNKEEKVDAVEVGATNFQKGVIKNQEPTSTVQNSPSLATMAETGVPVIAQDISVKGSGSSAESYADEMTVKINPPPENKEHGFSLTGEPDQSYLLVNTLDRIVKPMCKFPVKEETKQGECWWMLM</sequence>
<dbReference type="PANTHER" id="PTHR33621:SF4">
    <property type="entry name" value="SAP DOMAIN-CONTAINING PROTEIN"/>
    <property type="match status" value="1"/>
</dbReference>
<dbReference type="EMBL" id="RWGY01000026">
    <property type="protein sequence ID" value="TVU20775.1"/>
    <property type="molecule type" value="Genomic_DNA"/>
</dbReference>
<name>A0A5J9UAU7_9POAL</name>